<dbReference type="STRING" id="62062.ENSHHUP00000041098"/>
<dbReference type="InterPro" id="IPR000700">
    <property type="entry name" value="PAS-assoc_C"/>
</dbReference>
<comment type="catalytic activity">
    <reaction evidence="14">
        <text>K(+)(in) = K(+)(out)</text>
        <dbReference type="Rhea" id="RHEA:29463"/>
        <dbReference type="ChEBI" id="CHEBI:29103"/>
    </reaction>
</comment>
<dbReference type="SUPFAM" id="SSF55785">
    <property type="entry name" value="PYP-like sensor domain (PAS domain)"/>
    <property type="match status" value="1"/>
</dbReference>
<dbReference type="Proteomes" id="UP000314982">
    <property type="component" value="Unassembled WGS sequence"/>
</dbReference>
<dbReference type="GO" id="GO:0042391">
    <property type="term" value="P:regulation of membrane potential"/>
    <property type="evidence" value="ECO:0007669"/>
    <property type="project" value="TreeGrafter"/>
</dbReference>
<comment type="similarity">
    <text evidence="16">Belongs to the potassium channel family. H (Eag) (TC 1.A.1.20) subfamily. Kv12.3/KCNH4 sub-subfamily.</text>
</comment>
<dbReference type="Pfam" id="PF13426">
    <property type="entry name" value="PAS_9"/>
    <property type="match status" value="1"/>
</dbReference>
<dbReference type="InterPro" id="IPR001610">
    <property type="entry name" value="PAC"/>
</dbReference>
<dbReference type="InterPro" id="IPR018490">
    <property type="entry name" value="cNMP-bd_dom_sf"/>
</dbReference>
<dbReference type="Pfam" id="PF00027">
    <property type="entry name" value="cNMP_binding"/>
    <property type="match status" value="1"/>
</dbReference>
<dbReference type="PROSITE" id="PS50042">
    <property type="entry name" value="CNMP_BINDING_3"/>
    <property type="match status" value="1"/>
</dbReference>
<dbReference type="CDD" id="cd00130">
    <property type="entry name" value="PAS"/>
    <property type="match status" value="1"/>
</dbReference>
<keyword evidence="11 23" id="KW-0472">Membrane</keyword>
<evidence type="ECO:0000256" key="9">
    <source>
        <dbReference type="ARBA" id="ARBA00022989"/>
    </source>
</evidence>
<dbReference type="InterPro" id="IPR005821">
    <property type="entry name" value="Ion_trans_dom"/>
</dbReference>
<dbReference type="InterPro" id="IPR000014">
    <property type="entry name" value="PAS"/>
</dbReference>
<evidence type="ECO:0000259" key="25">
    <source>
        <dbReference type="PROSITE" id="PS50112"/>
    </source>
</evidence>
<protein>
    <recommendedName>
        <fullName evidence="17">Voltage-gated delayed rectifier potassium channel KCNH4</fullName>
    </recommendedName>
    <alternativeName>
        <fullName evidence="21">Brain-specific eag-like channel 2</fullName>
    </alternativeName>
    <alternativeName>
        <fullName evidence="19">Ether-a-go-go-like potassium channel 1</fullName>
    </alternativeName>
    <alternativeName>
        <fullName evidence="18">Potassium voltage-gated channel subfamily H member 4</fullName>
    </alternativeName>
    <alternativeName>
        <fullName evidence="20">Voltage-gated potassium channel subunit Kv12.3</fullName>
    </alternativeName>
</protein>
<evidence type="ECO:0000256" key="4">
    <source>
        <dbReference type="ARBA" id="ARBA00022538"/>
    </source>
</evidence>
<accession>A0A4W5MTD3</accession>
<comment type="subcellular location">
    <subcellularLocation>
        <location evidence="1">Membrane</location>
        <topology evidence="1">Multi-pass membrane protein</topology>
    </subcellularLocation>
</comment>
<evidence type="ECO:0000256" key="1">
    <source>
        <dbReference type="ARBA" id="ARBA00004141"/>
    </source>
</evidence>
<dbReference type="FunFam" id="1.10.1200.260:FF:000002">
    <property type="entry name" value="Potassium voltage-gated channel subfamily H member 8"/>
    <property type="match status" value="1"/>
</dbReference>
<dbReference type="InterPro" id="IPR014710">
    <property type="entry name" value="RmlC-like_jellyroll"/>
</dbReference>
<evidence type="ECO:0000256" key="17">
    <source>
        <dbReference type="ARBA" id="ARBA00074373"/>
    </source>
</evidence>
<dbReference type="AlphaFoldDB" id="A0A4W5MTD3"/>
<evidence type="ECO:0000256" key="8">
    <source>
        <dbReference type="ARBA" id="ARBA00022958"/>
    </source>
</evidence>
<evidence type="ECO:0000256" key="15">
    <source>
        <dbReference type="ARBA" id="ARBA00058898"/>
    </source>
</evidence>
<evidence type="ECO:0000256" key="5">
    <source>
        <dbReference type="ARBA" id="ARBA00022692"/>
    </source>
</evidence>
<feature type="transmembrane region" description="Helical" evidence="23">
    <location>
        <begin position="447"/>
        <end position="471"/>
    </location>
</feature>
<evidence type="ECO:0000256" key="18">
    <source>
        <dbReference type="ARBA" id="ARBA00075970"/>
    </source>
</evidence>
<feature type="domain" description="Cyclic nucleotide-binding" evidence="24">
    <location>
        <begin position="549"/>
        <end position="666"/>
    </location>
</feature>
<dbReference type="SMART" id="SM00100">
    <property type="entry name" value="cNMP"/>
    <property type="match status" value="1"/>
</dbReference>
<keyword evidence="7" id="KW-0851">Voltage-gated channel</keyword>
<keyword evidence="8" id="KW-0630">Potassium</keyword>
<dbReference type="PANTHER" id="PTHR10217:SF641">
    <property type="entry name" value="POTASSIUM VOLTAGE-GATED CHANNEL SUBFAMILY H MEMBER 3 ISOFORM X1"/>
    <property type="match status" value="1"/>
</dbReference>
<dbReference type="NCBIfam" id="TIGR00229">
    <property type="entry name" value="sensory_box"/>
    <property type="match status" value="1"/>
</dbReference>
<sequence>MPVMRGLLAPQNTFLDTIATRFDGTHSNFVLGNAQVQSLYPIVYCSDGFCELTGYARAELMQKSCACHFLYGPETSDQLTAKIQGALDDRGEFKSELVFYKKGGTQFWCLLDIVPIKNEKGEVVLFLVSHKDITDNKKNQDPEQGPETGELPWVTRPPGFNSNRRRSRAVLYHLSGHLQKQDKSKIKLNNNMFGDKPPIPEYKVAAIQKSRFILLHYGTFKAGWDWLILLATFYVAVTVPYNVCFTVVGGRDEGSSAPRSPPSVSDILVEILFMLDIALNFRTTFVSTSGQVVYDARSICVHYVTTWLFVDLIAALPFDLLYAFNVSVYFGVHLLKTVRLLRLLRLLQKLERYSQYSAVVLTLLMSMFALLAHWMACVWYFIGRREIENSPNSWDIGWLHELGKRLGMLGGGPSVRSSYVTSLYFALSSLTSVGFGNVSANTDSEKIFSICTMLIGALMHAVVFGNVTAIIQRMYSRRSLYHTRTKDLKDFIRVHRLPKALEQRMLECFQTTWSVNNGIDVSELLKDFPDELRADIAMHLNKELLQLPLFESASRGCLRSLSLIIKTSFCAPGEFLIRQGDALQAIYFVCSGSMEVLKDNTVLAILGKGDLIGSDSLTKEQVIKTNANVKALTYCDLQYISLKGLREVLRLYPEYAQKFISEIQHDLTYNLREGHGADVTCMHACLCLFVSYSIQRAYSLSAKAIPVICGGRFQGAPGGARVGLRAPARNGQQPSIIIMGSSMVRLVEVRNSRTL</sequence>
<evidence type="ECO:0000256" key="20">
    <source>
        <dbReference type="ARBA" id="ARBA00082973"/>
    </source>
</evidence>
<dbReference type="InterPro" id="IPR003938">
    <property type="entry name" value="K_chnl_volt-dep_EAG/ELK/ERG"/>
</dbReference>
<organism evidence="27 28">
    <name type="scientific">Hucho hucho</name>
    <name type="common">huchen</name>
    <dbReference type="NCBI Taxonomy" id="62062"/>
    <lineage>
        <taxon>Eukaryota</taxon>
        <taxon>Metazoa</taxon>
        <taxon>Chordata</taxon>
        <taxon>Craniata</taxon>
        <taxon>Vertebrata</taxon>
        <taxon>Euteleostomi</taxon>
        <taxon>Actinopterygii</taxon>
        <taxon>Neopterygii</taxon>
        <taxon>Teleostei</taxon>
        <taxon>Protacanthopterygii</taxon>
        <taxon>Salmoniformes</taxon>
        <taxon>Salmonidae</taxon>
        <taxon>Salmoninae</taxon>
        <taxon>Hucho</taxon>
    </lineage>
</organism>
<keyword evidence="9 23" id="KW-1133">Transmembrane helix</keyword>
<evidence type="ECO:0000256" key="12">
    <source>
        <dbReference type="ARBA" id="ARBA00023180"/>
    </source>
</evidence>
<keyword evidence="3" id="KW-0813">Transport</keyword>
<dbReference type="PANTHER" id="PTHR10217">
    <property type="entry name" value="VOLTAGE AND LIGAND GATED POTASSIUM CHANNEL"/>
    <property type="match status" value="1"/>
</dbReference>
<dbReference type="SUPFAM" id="SSF81324">
    <property type="entry name" value="Voltage-gated potassium channels"/>
    <property type="match status" value="1"/>
</dbReference>
<dbReference type="GO" id="GO:0005886">
    <property type="term" value="C:plasma membrane"/>
    <property type="evidence" value="ECO:0007669"/>
    <property type="project" value="TreeGrafter"/>
</dbReference>
<evidence type="ECO:0000256" key="23">
    <source>
        <dbReference type="SAM" id="Phobius"/>
    </source>
</evidence>
<dbReference type="InterPro" id="IPR003950">
    <property type="entry name" value="K_chnl_volt-dep_ELK"/>
</dbReference>
<feature type="transmembrane region" description="Helical" evidence="23">
    <location>
        <begin position="356"/>
        <end position="382"/>
    </location>
</feature>
<reference evidence="28" key="1">
    <citation type="submission" date="2018-06" db="EMBL/GenBank/DDBJ databases">
        <title>Genome assembly of Danube salmon.</title>
        <authorList>
            <person name="Macqueen D.J."/>
            <person name="Gundappa M.K."/>
        </authorList>
    </citation>
    <scope>NUCLEOTIDE SEQUENCE [LARGE SCALE GENOMIC DNA]</scope>
</reference>
<evidence type="ECO:0000256" key="2">
    <source>
        <dbReference type="ARBA" id="ARBA00011552"/>
    </source>
</evidence>
<dbReference type="FunFam" id="2.60.120.10:FF:000014">
    <property type="entry name" value="Potassium voltage-gated channel, subfamily H (Eag-related), member 4"/>
    <property type="match status" value="1"/>
</dbReference>
<keyword evidence="28" id="KW-1185">Reference proteome</keyword>
<dbReference type="Ensembl" id="ENSHHUT00000042676.1">
    <property type="protein sequence ID" value="ENSHHUP00000041098.1"/>
    <property type="gene ID" value="ENSHHUG00000025387.1"/>
</dbReference>
<dbReference type="FunFam" id="3.30.450.20:FF:000001">
    <property type="entry name" value="Potassium voltage-gated channel subfamily H member 7"/>
    <property type="match status" value="1"/>
</dbReference>
<dbReference type="GeneTree" id="ENSGT00940000165242"/>
<keyword evidence="10" id="KW-0406">Ion transport</keyword>
<dbReference type="SMART" id="SM00086">
    <property type="entry name" value="PAC"/>
    <property type="match status" value="1"/>
</dbReference>
<reference evidence="27" key="2">
    <citation type="submission" date="2025-08" db="UniProtKB">
        <authorList>
            <consortium name="Ensembl"/>
        </authorList>
    </citation>
    <scope>IDENTIFICATION</scope>
</reference>
<keyword evidence="13" id="KW-0407">Ion channel</keyword>
<evidence type="ECO:0000256" key="10">
    <source>
        <dbReference type="ARBA" id="ARBA00023065"/>
    </source>
</evidence>
<dbReference type="PROSITE" id="PS50112">
    <property type="entry name" value="PAS"/>
    <property type="match status" value="1"/>
</dbReference>
<reference evidence="27" key="3">
    <citation type="submission" date="2025-09" db="UniProtKB">
        <authorList>
            <consortium name="Ensembl"/>
        </authorList>
    </citation>
    <scope>IDENTIFICATION</scope>
</reference>
<keyword evidence="4" id="KW-0633">Potassium transport</keyword>
<name>A0A4W5MTD3_9TELE</name>
<keyword evidence="12" id="KW-0325">Glycoprotein</keyword>
<dbReference type="GO" id="GO:0005249">
    <property type="term" value="F:voltage-gated potassium channel activity"/>
    <property type="evidence" value="ECO:0007669"/>
    <property type="project" value="InterPro"/>
</dbReference>
<evidence type="ECO:0000256" key="19">
    <source>
        <dbReference type="ARBA" id="ARBA00076367"/>
    </source>
</evidence>
<dbReference type="PROSITE" id="PS50113">
    <property type="entry name" value="PAC"/>
    <property type="match status" value="1"/>
</dbReference>
<feature type="domain" description="PAC" evidence="26">
    <location>
        <begin position="93"/>
        <end position="145"/>
    </location>
</feature>
<dbReference type="GO" id="GO:0034702">
    <property type="term" value="C:monoatomic ion channel complex"/>
    <property type="evidence" value="ECO:0007669"/>
    <property type="project" value="UniProtKB-KW"/>
</dbReference>
<dbReference type="SUPFAM" id="SSF51206">
    <property type="entry name" value="cAMP-binding domain-like"/>
    <property type="match status" value="1"/>
</dbReference>
<dbReference type="PRINTS" id="PR01463">
    <property type="entry name" value="EAGCHANLFMLY"/>
</dbReference>
<dbReference type="PRINTS" id="PR01465">
    <property type="entry name" value="ELKCHANNEL"/>
</dbReference>
<evidence type="ECO:0000256" key="14">
    <source>
        <dbReference type="ARBA" id="ARBA00034430"/>
    </source>
</evidence>
<dbReference type="InterPro" id="IPR000595">
    <property type="entry name" value="cNMP-bd_dom"/>
</dbReference>
<evidence type="ECO:0000256" key="3">
    <source>
        <dbReference type="ARBA" id="ARBA00022448"/>
    </source>
</evidence>
<proteinExistence type="inferred from homology"/>
<evidence type="ECO:0000259" key="24">
    <source>
        <dbReference type="PROSITE" id="PS50042"/>
    </source>
</evidence>
<feature type="domain" description="PAS" evidence="25">
    <location>
        <begin position="42"/>
        <end position="90"/>
    </location>
</feature>
<evidence type="ECO:0000256" key="22">
    <source>
        <dbReference type="SAM" id="MobiDB-lite"/>
    </source>
</evidence>
<dbReference type="Gene3D" id="2.60.120.10">
    <property type="entry name" value="Jelly Rolls"/>
    <property type="match status" value="1"/>
</dbReference>
<evidence type="ECO:0000256" key="11">
    <source>
        <dbReference type="ARBA" id="ARBA00023136"/>
    </source>
</evidence>
<evidence type="ECO:0000256" key="7">
    <source>
        <dbReference type="ARBA" id="ARBA00022882"/>
    </source>
</evidence>
<evidence type="ECO:0000313" key="27">
    <source>
        <dbReference type="Ensembl" id="ENSHHUP00000041098.1"/>
    </source>
</evidence>
<keyword evidence="5 23" id="KW-0812">Transmembrane</keyword>
<feature type="region of interest" description="Disordered" evidence="22">
    <location>
        <begin position="135"/>
        <end position="162"/>
    </location>
</feature>
<dbReference type="CDD" id="cd00038">
    <property type="entry name" value="CAP_ED"/>
    <property type="match status" value="1"/>
</dbReference>
<evidence type="ECO:0000259" key="26">
    <source>
        <dbReference type="PROSITE" id="PS50113"/>
    </source>
</evidence>
<evidence type="ECO:0000256" key="6">
    <source>
        <dbReference type="ARBA" id="ARBA00022826"/>
    </source>
</evidence>
<dbReference type="FunFam" id="1.10.287.70:FF:000042">
    <property type="entry name" value="potassium voltage-gated channel subfamily H member 8"/>
    <property type="match status" value="1"/>
</dbReference>
<dbReference type="Gene3D" id="3.30.450.20">
    <property type="entry name" value="PAS domain"/>
    <property type="match status" value="1"/>
</dbReference>
<feature type="transmembrane region" description="Helical" evidence="23">
    <location>
        <begin position="307"/>
        <end position="335"/>
    </location>
</feature>
<dbReference type="Gene3D" id="1.10.1200.260">
    <property type="match status" value="1"/>
</dbReference>
<keyword evidence="6" id="KW-0631">Potassium channel</keyword>
<evidence type="ECO:0000256" key="13">
    <source>
        <dbReference type="ARBA" id="ARBA00023303"/>
    </source>
</evidence>
<dbReference type="GO" id="GO:0042802">
    <property type="term" value="F:identical protein binding"/>
    <property type="evidence" value="ECO:0007669"/>
    <property type="project" value="Ensembl"/>
</dbReference>
<evidence type="ECO:0000313" key="28">
    <source>
        <dbReference type="Proteomes" id="UP000314982"/>
    </source>
</evidence>
<comment type="function">
    <text evidence="15">Pore-forming (alpha) subunit of a voltage-gated delayed rectifier. Activates at more negative voltages, exhibits fast prepulse-independent activation kinetics and deactivates much more slowly, but shows no inactivation.</text>
</comment>
<dbReference type="Pfam" id="PF00520">
    <property type="entry name" value="Ion_trans"/>
    <property type="match status" value="1"/>
</dbReference>
<dbReference type="Gene3D" id="1.10.287.70">
    <property type="match status" value="1"/>
</dbReference>
<evidence type="ECO:0000256" key="21">
    <source>
        <dbReference type="ARBA" id="ARBA00083198"/>
    </source>
</evidence>
<dbReference type="InterPro" id="IPR050818">
    <property type="entry name" value="KCNH_animal-type"/>
</dbReference>
<dbReference type="InterPro" id="IPR035965">
    <property type="entry name" value="PAS-like_dom_sf"/>
</dbReference>
<evidence type="ECO:0000256" key="16">
    <source>
        <dbReference type="ARBA" id="ARBA00061598"/>
    </source>
</evidence>
<comment type="subunit">
    <text evidence="2">The potassium channel is probably composed of a homo- or heterotetrameric complex of pore-forming alpha subunits that can associate with modulating beta subunits.</text>
</comment>